<evidence type="ECO:0008006" key="4">
    <source>
        <dbReference type="Google" id="ProtNLM"/>
    </source>
</evidence>
<proteinExistence type="predicted"/>
<organism evidence="2 3">
    <name type="scientific">Chryseolinea lacunae</name>
    <dbReference type="NCBI Taxonomy" id="2801331"/>
    <lineage>
        <taxon>Bacteria</taxon>
        <taxon>Pseudomonadati</taxon>
        <taxon>Bacteroidota</taxon>
        <taxon>Cytophagia</taxon>
        <taxon>Cytophagales</taxon>
        <taxon>Fulvivirgaceae</taxon>
        <taxon>Chryseolinea</taxon>
    </lineage>
</organism>
<keyword evidence="1" id="KW-0812">Transmembrane</keyword>
<feature type="transmembrane region" description="Helical" evidence="1">
    <location>
        <begin position="21"/>
        <end position="44"/>
    </location>
</feature>
<keyword evidence="1" id="KW-0472">Membrane</keyword>
<evidence type="ECO:0000256" key="1">
    <source>
        <dbReference type="SAM" id="Phobius"/>
    </source>
</evidence>
<sequence>MIQQARPVTFRTQVEVVRRHSVFFILGTVFTFIPLSWIIMFTIFNLDMDMGAKDVDYDNINANGKQTTPTLTNIETQDNIAINNKHPSILTYTYSSENGNTESKFRTLAPDQVDRMKVGDKVDVKYLGQESIIVGLDQFGSPTKYIYGGITVFLIVGLSFLIYLFFRAKHELDLFRYGKVVDAELISVSPRRGGAKQRMRPAVDVHYQYTTSSGQKILAESWTNDLLVLNGKKHGDVIKVFVSPVDEGKSCLIPRLEAVRNGWGLIEL</sequence>
<reference evidence="2 3" key="1">
    <citation type="submission" date="2021-01" db="EMBL/GenBank/DDBJ databases">
        <title>Chryseolinea sp. Jin1 Genome sequencing and assembly.</title>
        <authorList>
            <person name="Kim I."/>
        </authorList>
    </citation>
    <scope>NUCLEOTIDE SEQUENCE [LARGE SCALE GENOMIC DNA]</scope>
    <source>
        <strain evidence="2 3">Jin1</strain>
    </source>
</reference>
<evidence type="ECO:0000313" key="3">
    <source>
        <dbReference type="Proteomes" id="UP000613030"/>
    </source>
</evidence>
<feature type="transmembrane region" description="Helical" evidence="1">
    <location>
        <begin position="145"/>
        <end position="166"/>
    </location>
</feature>
<comment type="caution">
    <text evidence="2">The sequence shown here is derived from an EMBL/GenBank/DDBJ whole genome shotgun (WGS) entry which is preliminary data.</text>
</comment>
<evidence type="ECO:0000313" key="2">
    <source>
        <dbReference type="EMBL" id="MBL0743696.1"/>
    </source>
</evidence>
<dbReference type="RefSeq" id="WP_202013083.1">
    <property type="nucleotide sequence ID" value="NZ_JAERRB010000008.1"/>
</dbReference>
<dbReference type="Proteomes" id="UP000613030">
    <property type="component" value="Unassembled WGS sequence"/>
</dbReference>
<name>A0ABS1KW57_9BACT</name>
<keyword evidence="1" id="KW-1133">Transmembrane helix</keyword>
<protein>
    <recommendedName>
        <fullName evidence="4">DUF3592 domain-containing protein</fullName>
    </recommendedName>
</protein>
<accession>A0ABS1KW57</accession>
<gene>
    <name evidence="2" type="ORF">JI741_20870</name>
</gene>
<keyword evidence="3" id="KW-1185">Reference proteome</keyword>
<dbReference type="EMBL" id="JAERRB010000008">
    <property type="protein sequence ID" value="MBL0743696.1"/>
    <property type="molecule type" value="Genomic_DNA"/>
</dbReference>